<dbReference type="Proteomes" id="UP000001067">
    <property type="component" value="Unassembled WGS sequence"/>
</dbReference>
<keyword evidence="2" id="KW-1185">Reference proteome</keyword>
<protein>
    <submittedName>
        <fullName evidence="1">Uncharacterized protein</fullName>
    </submittedName>
</protein>
<sequence length="71" mass="8490">MHLNINLEQLYDGGLQNIERNGLGEMTDPRISYSNDTEMYIRGFSFSHLIDYIRRVKEKTKLLPLWWNSEK</sequence>
<dbReference type="KEGG" id="pte:PTT_17692"/>
<organism evidence="2">
    <name type="scientific">Pyrenophora teres f. teres (strain 0-1)</name>
    <name type="common">Barley net blotch fungus</name>
    <name type="synonym">Drechslera teres f. teres</name>
    <dbReference type="NCBI Taxonomy" id="861557"/>
    <lineage>
        <taxon>Eukaryota</taxon>
        <taxon>Fungi</taxon>
        <taxon>Dikarya</taxon>
        <taxon>Ascomycota</taxon>
        <taxon>Pezizomycotina</taxon>
        <taxon>Dothideomycetes</taxon>
        <taxon>Pleosporomycetidae</taxon>
        <taxon>Pleosporales</taxon>
        <taxon>Pleosporineae</taxon>
        <taxon>Pleosporaceae</taxon>
        <taxon>Pyrenophora</taxon>
    </lineage>
</organism>
<evidence type="ECO:0000313" key="2">
    <source>
        <dbReference type="Proteomes" id="UP000001067"/>
    </source>
</evidence>
<gene>
    <name evidence="1" type="ORF">PTT_17692</name>
</gene>
<name>E3S516_PYRTT</name>
<dbReference type="EMBL" id="GL537212">
    <property type="protein sequence ID" value="EFQ86895.1"/>
    <property type="molecule type" value="Genomic_DNA"/>
</dbReference>
<dbReference type="AlphaFoldDB" id="E3S516"/>
<proteinExistence type="predicted"/>
<dbReference type="HOGENOM" id="CLU_2741299_0_0_1"/>
<reference evidence="1 2" key="1">
    <citation type="journal article" date="2010" name="Genome Biol.">
        <title>A first genome assembly of the barley fungal pathogen Pyrenophora teres f. teres.</title>
        <authorList>
            <person name="Ellwood S.R."/>
            <person name="Liu Z."/>
            <person name="Syme R.A."/>
            <person name="Lai Z."/>
            <person name="Hane J.K."/>
            <person name="Keiper F."/>
            <person name="Moffat C.S."/>
            <person name="Oliver R.P."/>
            <person name="Friesen T.L."/>
        </authorList>
    </citation>
    <scope>NUCLEOTIDE SEQUENCE [LARGE SCALE GENOMIC DNA]</scope>
    <source>
        <strain evidence="1 2">0-1</strain>
    </source>
</reference>
<accession>E3S516</accession>
<evidence type="ECO:0000313" key="1">
    <source>
        <dbReference type="EMBL" id="EFQ86895.1"/>
    </source>
</evidence>